<keyword evidence="3" id="KW-1185">Reference proteome</keyword>
<evidence type="ECO:0000313" key="3">
    <source>
        <dbReference type="Proteomes" id="UP000299102"/>
    </source>
</evidence>
<gene>
    <name evidence="2" type="ORF">EVAR_70855_1</name>
</gene>
<comment type="caution">
    <text evidence="2">The sequence shown here is derived from an EMBL/GenBank/DDBJ whole genome shotgun (WGS) entry which is preliminary data.</text>
</comment>
<evidence type="ECO:0000256" key="1">
    <source>
        <dbReference type="SAM" id="MobiDB-lite"/>
    </source>
</evidence>
<protein>
    <submittedName>
        <fullName evidence="2">Uncharacterized protein</fullName>
    </submittedName>
</protein>
<sequence>MQPQIYNAPPHQVDAARYYNDRSVCARNRESDTPALLRRASEPPPMQTPHPELKKHASHPPMIKRPSVSGHKDEGTARLIYFSSYDSLMTYEILRGHSADVKIIFVLRMWAIRAVYKWNEQPVDSAPDHGPIIDVNSDSIIRSDPGSAIPITVLFVWSFLGHGC</sequence>
<proteinExistence type="predicted"/>
<accession>A0A4C1SIM9</accession>
<dbReference type="EMBL" id="BGZK01003407">
    <property type="protein sequence ID" value="GBP00990.1"/>
    <property type="molecule type" value="Genomic_DNA"/>
</dbReference>
<dbReference type="AlphaFoldDB" id="A0A4C1SIM9"/>
<reference evidence="2 3" key="1">
    <citation type="journal article" date="2019" name="Commun. Biol.">
        <title>The bagworm genome reveals a unique fibroin gene that provides high tensile strength.</title>
        <authorList>
            <person name="Kono N."/>
            <person name="Nakamura H."/>
            <person name="Ohtoshi R."/>
            <person name="Tomita M."/>
            <person name="Numata K."/>
            <person name="Arakawa K."/>
        </authorList>
    </citation>
    <scope>NUCLEOTIDE SEQUENCE [LARGE SCALE GENOMIC DNA]</scope>
</reference>
<name>A0A4C1SIM9_EUMVA</name>
<dbReference type="Proteomes" id="UP000299102">
    <property type="component" value="Unassembled WGS sequence"/>
</dbReference>
<organism evidence="2 3">
    <name type="scientific">Eumeta variegata</name>
    <name type="common">Bagworm moth</name>
    <name type="synonym">Eumeta japonica</name>
    <dbReference type="NCBI Taxonomy" id="151549"/>
    <lineage>
        <taxon>Eukaryota</taxon>
        <taxon>Metazoa</taxon>
        <taxon>Ecdysozoa</taxon>
        <taxon>Arthropoda</taxon>
        <taxon>Hexapoda</taxon>
        <taxon>Insecta</taxon>
        <taxon>Pterygota</taxon>
        <taxon>Neoptera</taxon>
        <taxon>Endopterygota</taxon>
        <taxon>Lepidoptera</taxon>
        <taxon>Glossata</taxon>
        <taxon>Ditrysia</taxon>
        <taxon>Tineoidea</taxon>
        <taxon>Psychidae</taxon>
        <taxon>Oiketicinae</taxon>
        <taxon>Eumeta</taxon>
    </lineage>
</organism>
<evidence type="ECO:0000313" key="2">
    <source>
        <dbReference type="EMBL" id="GBP00990.1"/>
    </source>
</evidence>
<feature type="region of interest" description="Disordered" evidence="1">
    <location>
        <begin position="24"/>
        <end position="71"/>
    </location>
</feature>